<dbReference type="Pfam" id="PF19890">
    <property type="entry name" value="DUF6363"/>
    <property type="match status" value="1"/>
</dbReference>
<evidence type="ECO:0000259" key="5">
    <source>
        <dbReference type="PROSITE" id="PS51635"/>
    </source>
</evidence>
<dbReference type="STRING" id="180332.GCA_000797495_01899"/>
<feature type="active site" description="Nucleophile" evidence="4">
    <location>
        <position position="39"/>
    </location>
</feature>
<dbReference type="InterPro" id="IPR037483">
    <property type="entry name" value="YjjU-like"/>
</dbReference>
<feature type="active site" description="Proton acceptor" evidence="4">
    <location>
        <position position="160"/>
    </location>
</feature>
<sequence>MKNSAIILEGGSVRGVFSSGALDYLMEKECYIPHVIGVSAGSCNAVDYVSKQIGRTKDCIVRSNDNEKLISIKGFLKNKSLFNMELLFEKDPSEYHPFDFDTFFASDMSCEIVVTNCLTGKAEYLSEKKDGARLMMLCRASSSLPIVSPMVEIDGVPYLDGGLADSIPILHSLQIGNKKNVVILTRNKGYRKTMSKKSMHFYTAYFKKYPELVRAICLRPYHYNRILAQVEKWEEEGKIFVVRPQGKTVSRVESDKKVLNDFYRHGYEQMEAQYEDLLRFLEK</sequence>
<organism evidence="6 7">
    <name type="scientific">Robinsoniella peoriensis</name>
    <dbReference type="NCBI Taxonomy" id="180332"/>
    <lineage>
        <taxon>Bacteria</taxon>
        <taxon>Bacillati</taxon>
        <taxon>Bacillota</taxon>
        <taxon>Clostridia</taxon>
        <taxon>Lachnospirales</taxon>
        <taxon>Lachnospiraceae</taxon>
        <taxon>Robinsoniella</taxon>
    </lineage>
</organism>
<feature type="short sequence motif" description="GXSXG" evidence="4">
    <location>
        <begin position="37"/>
        <end position="41"/>
    </location>
</feature>
<dbReference type="Gene3D" id="3.40.1090.10">
    <property type="entry name" value="Cytosolic phospholipase A2 catalytic domain"/>
    <property type="match status" value="1"/>
</dbReference>
<keyword evidence="2 4" id="KW-0442">Lipid degradation</keyword>
<proteinExistence type="predicted"/>
<evidence type="ECO:0000256" key="4">
    <source>
        <dbReference type="PROSITE-ProRule" id="PRU01161"/>
    </source>
</evidence>
<dbReference type="PANTHER" id="PTHR14226">
    <property type="entry name" value="NEUROPATHY TARGET ESTERASE/SWISS CHEESE D.MELANOGASTER"/>
    <property type="match status" value="1"/>
</dbReference>
<name>A0A4U8Q2Y1_9FIRM</name>
<dbReference type="InterPro" id="IPR016035">
    <property type="entry name" value="Acyl_Trfase/lysoPLipase"/>
</dbReference>
<feature type="short sequence motif" description="DGA/G" evidence="4">
    <location>
        <begin position="160"/>
        <end position="162"/>
    </location>
</feature>
<dbReference type="PANTHER" id="PTHR14226:SF25">
    <property type="entry name" value="PHOSPHOESTERASE"/>
    <property type="match status" value="1"/>
</dbReference>
<reference evidence="6 7" key="1">
    <citation type="journal article" date="2019" name="Anaerobe">
        <title>Detection of Robinsoniella peoriensis in multiple bone samples of a trauma patient.</title>
        <authorList>
            <person name="Schrottner P."/>
            <person name="Hartwich K."/>
            <person name="Bunk B."/>
            <person name="Schober I."/>
            <person name="Helbig S."/>
            <person name="Rudolph W.W."/>
            <person name="Gunzer F."/>
        </authorList>
    </citation>
    <scope>NUCLEOTIDE SEQUENCE [LARGE SCALE GENOMIC DNA]</scope>
    <source>
        <strain evidence="6 7">DSM 106044</strain>
    </source>
</reference>
<dbReference type="InterPro" id="IPR002641">
    <property type="entry name" value="PNPLA_dom"/>
</dbReference>
<evidence type="ECO:0000256" key="2">
    <source>
        <dbReference type="ARBA" id="ARBA00022963"/>
    </source>
</evidence>
<evidence type="ECO:0000313" key="7">
    <source>
        <dbReference type="Proteomes" id="UP000306509"/>
    </source>
</evidence>
<dbReference type="GO" id="GO:0016787">
    <property type="term" value="F:hydrolase activity"/>
    <property type="evidence" value="ECO:0007669"/>
    <property type="project" value="UniProtKB-UniRule"/>
</dbReference>
<dbReference type="Proteomes" id="UP000306509">
    <property type="component" value="Unassembled WGS sequence"/>
</dbReference>
<dbReference type="Pfam" id="PF01734">
    <property type="entry name" value="Patatin"/>
    <property type="match status" value="1"/>
</dbReference>
<keyword evidence="1 4" id="KW-0378">Hydrolase</keyword>
<keyword evidence="7" id="KW-1185">Reference proteome</keyword>
<dbReference type="AlphaFoldDB" id="A0A4U8Q2Y1"/>
<dbReference type="InterPro" id="IPR045943">
    <property type="entry name" value="DUF6363"/>
</dbReference>
<accession>A0A4U8Q2Y1</accession>
<dbReference type="RefSeq" id="WP_138003542.1">
    <property type="nucleotide sequence ID" value="NZ_QGQD01000077.1"/>
</dbReference>
<comment type="caution">
    <text evidence="4">Lacks conserved residue(s) required for the propagation of feature annotation.</text>
</comment>
<protein>
    <submittedName>
        <fullName evidence="6">Patatin-like phospholipase</fullName>
    </submittedName>
</protein>
<evidence type="ECO:0000256" key="1">
    <source>
        <dbReference type="ARBA" id="ARBA00022801"/>
    </source>
</evidence>
<dbReference type="GO" id="GO:0016042">
    <property type="term" value="P:lipid catabolic process"/>
    <property type="evidence" value="ECO:0007669"/>
    <property type="project" value="UniProtKB-UniRule"/>
</dbReference>
<dbReference type="SUPFAM" id="SSF52151">
    <property type="entry name" value="FabD/lysophospholipase-like"/>
    <property type="match status" value="1"/>
</dbReference>
<dbReference type="PROSITE" id="PS51635">
    <property type="entry name" value="PNPLA"/>
    <property type="match status" value="1"/>
</dbReference>
<gene>
    <name evidence="6" type="ORF">DSM106044_04101</name>
</gene>
<dbReference type="EMBL" id="QGQD01000077">
    <property type="protein sequence ID" value="TLC99119.1"/>
    <property type="molecule type" value="Genomic_DNA"/>
</dbReference>
<dbReference type="CDD" id="cd07208">
    <property type="entry name" value="Pat_hypo_Ecoli_yjju_like"/>
    <property type="match status" value="1"/>
</dbReference>
<comment type="caution">
    <text evidence="6">The sequence shown here is derived from an EMBL/GenBank/DDBJ whole genome shotgun (WGS) entry which is preliminary data.</text>
</comment>
<dbReference type="InterPro" id="IPR050301">
    <property type="entry name" value="NTE"/>
</dbReference>
<evidence type="ECO:0000313" key="6">
    <source>
        <dbReference type="EMBL" id="TLC99119.1"/>
    </source>
</evidence>
<keyword evidence="3 4" id="KW-0443">Lipid metabolism</keyword>
<evidence type="ECO:0000256" key="3">
    <source>
        <dbReference type="ARBA" id="ARBA00023098"/>
    </source>
</evidence>
<feature type="domain" description="PNPLA" evidence="5">
    <location>
        <begin position="6"/>
        <end position="173"/>
    </location>
</feature>